<dbReference type="PANTHER" id="PTHR14649:SF1">
    <property type="entry name" value="ZINC FINGER C2HC DOMAIN-CONTAINING PROTEIN 1C"/>
    <property type="match status" value="1"/>
</dbReference>
<feature type="domain" description="C2HC/C3H-type" evidence="9">
    <location>
        <begin position="294"/>
        <end position="323"/>
    </location>
</feature>
<comment type="similarity">
    <text evidence="1">Belongs to the ZC2HC1 family.</text>
</comment>
<keyword evidence="2" id="KW-0479">Metal-binding</keyword>
<evidence type="ECO:0000256" key="5">
    <source>
        <dbReference type="ARBA" id="ARBA00023054"/>
    </source>
</evidence>
<protein>
    <submittedName>
        <fullName evidence="11">Uncharacterized protein LOC108567882 isoform X1</fullName>
    </submittedName>
</protein>
<proteinExistence type="inferred from homology"/>
<evidence type="ECO:0000256" key="1">
    <source>
        <dbReference type="ARBA" id="ARBA00010843"/>
    </source>
</evidence>
<keyword evidence="3 6" id="KW-0863">Zinc-finger</keyword>
<name>A0ABM1NB86_NICVS</name>
<evidence type="ECO:0000259" key="9">
    <source>
        <dbReference type="PROSITE" id="PS52027"/>
    </source>
</evidence>
<dbReference type="Proteomes" id="UP000695000">
    <property type="component" value="Unplaced"/>
</dbReference>
<evidence type="ECO:0000256" key="4">
    <source>
        <dbReference type="ARBA" id="ARBA00022833"/>
    </source>
</evidence>
<dbReference type="GeneID" id="108567882"/>
<dbReference type="InterPro" id="IPR026104">
    <property type="entry name" value="ZNF_C2HC_dom_1C"/>
</dbReference>
<keyword evidence="10" id="KW-1185">Reference proteome</keyword>
<sequence length="463" mass="51499">MNKYLSSSWNSVVSIDLQNSWAAKSLEDALRQSRLDARFQQKQMQEKEEKLLKLYENQQQRAFERVGRGSAGNNGTTTLAAGKVRQMFDERRQKAGIDKSYPLEPLKTNRTNTVKKSSTITTSTAVQRNVTKKAAVTAMKENNNVILLDEAETYLEEHKDIVDMMNNHNLEDKLDDEELPQIGFDEFEEPTIVTGKLANVGGKLPSQVAAPKKKPPQPTAKTTVKPKTIMKKPLVKSTPAPLKTPSRTGSLPNSPSKPKMSAKKPQPGGDRAPAAVRPSSTRQTTKASAVQRDDLTGCRYCQRRFASDRIQTHEDICARTGKKKRKAYDATKHRLTGTELEPYARRAPKTSSRATVTTENISSSKPIKSKQVKPSSSKSNWRQKHEEFISAIRAAKQAQAHIAKGGNIRDLPPPPPSSNPDYVQCPHCGRRFNQTAADRHIPKCANYSFNKPKPGAPKPVGRR</sequence>
<dbReference type="RefSeq" id="XP_017784086.1">
    <property type="nucleotide sequence ID" value="XM_017928597.1"/>
</dbReference>
<dbReference type="PROSITE" id="PS52027">
    <property type="entry name" value="ZF_C2HC_C3H"/>
    <property type="match status" value="2"/>
</dbReference>
<evidence type="ECO:0000256" key="3">
    <source>
        <dbReference type="ARBA" id="ARBA00022771"/>
    </source>
</evidence>
<reference evidence="11" key="1">
    <citation type="submission" date="2025-08" db="UniProtKB">
        <authorList>
            <consortium name="RefSeq"/>
        </authorList>
    </citation>
    <scope>IDENTIFICATION</scope>
    <source>
        <tissue evidence="11">Whole Larva</tissue>
    </source>
</reference>
<organism evidence="10 11">
    <name type="scientific">Nicrophorus vespilloides</name>
    <name type="common">Boreal carrion beetle</name>
    <dbReference type="NCBI Taxonomy" id="110193"/>
    <lineage>
        <taxon>Eukaryota</taxon>
        <taxon>Metazoa</taxon>
        <taxon>Ecdysozoa</taxon>
        <taxon>Arthropoda</taxon>
        <taxon>Hexapoda</taxon>
        <taxon>Insecta</taxon>
        <taxon>Pterygota</taxon>
        <taxon>Neoptera</taxon>
        <taxon>Endopterygota</taxon>
        <taxon>Coleoptera</taxon>
        <taxon>Polyphaga</taxon>
        <taxon>Staphyliniformia</taxon>
        <taxon>Silphidae</taxon>
        <taxon>Nicrophorinae</taxon>
        <taxon>Nicrophorus</taxon>
    </lineage>
</organism>
<keyword evidence="4" id="KW-0862">Zinc</keyword>
<dbReference type="Gene3D" id="3.30.160.60">
    <property type="entry name" value="Classic Zinc Finger"/>
    <property type="match status" value="2"/>
</dbReference>
<evidence type="ECO:0000256" key="8">
    <source>
        <dbReference type="SAM" id="MobiDB-lite"/>
    </source>
</evidence>
<accession>A0ABM1NB86</accession>
<feature type="compositionally biased region" description="Polar residues" evidence="8">
    <location>
        <begin position="278"/>
        <end position="288"/>
    </location>
</feature>
<feature type="coiled-coil region" evidence="7">
    <location>
        <begin position="30"/>
        <end position="61"/>
    </location>
</feature>
<dbReference type="Pfam" id="PF13913">
    <property type="entry name" value="zf-C2HC_2"/>
    <property type="match status" value="2"/>
</dbReference>
<dbReference type="InterPro" id="IPR049899">
    <property type="entry name" value="Znf_C2HC_C3H"/>
</dbReference>
<feature type="region of interest" description="Disordered" evidence="8">
    <location>
        <begin position="320"/>
        <end position="383"/>
    </location>
</feature>
<evidence type="ECO:0000256" key="6">
    <source>
        <dbReference type="PROSITE-ProRule" id="PRU01371"/>
    </source>
</evidence>
<evidence type="ECO:0000256" key="7">
    <source>
        <dbReference type="SAM" id="Coils"/>
    </source>
</evidence>
<feature type="domain" description="C2HC/C3H-type" evidence="9">
    <location>
        <begin position="421"/>
        <end position="450"/>
    </location>
</feature>
<evidence type="ECO:0000313" key="10">
    <source>
        <dbReference type="Proteomes" id="UP000695000"/>
    </source>
</evidence>
<feature type="region of interest" description="Disordered" evidence="8">
    <location>
        <begin position="206"/>
        <end position="293"/>
    </location>
</feature>
<evidence type="ECO:0000313" key="11">
    <source>
        <dbReference type="RefSeq" id="XP_017784086.1"/>
    </source>
</evidence>
<dbReference type="PANTHER" id="PTHR14649">
    <property type="entry name" value="ZINC FINGER C2HC DOMAIN-CONTAINING PROTEIN 1C"/>
    <property type="match status" value="1"/>
</dbReference>
<feature type="region of interest" description="Disordered" evidence="8">
    <location>
        <begin position="405"/>
        <end position="424"/>
    </location>
</feature>
<evidence type="ECO:0000256" key="2">
    <source>
        <dbReference type="ARBA" id="ARBA00022723"/>
    </source>
</evidence>
<gene>
    <name evidence="11" type="primary">LOC108567882</name>
</gene>
<feature type="compositionally biased region" description="Low complexity" evidence="8">
    <location>
        <begin position="252"/>
        <end position="267"/>
    </location>
</feature>
<feature type="compositionally biased region" description="Polar residues" evidence="8">
    <location>
        <begin position="349"/>
        <end position="360"/>
    </location>
</feature>
<keyword evidence="5 7" id="KW-0175">Coiled coil</keyword>